<dbReference type="RefSeq" id="WP_093091478.1">
    <property type="nucleotide sequence ID" value="NZ_FOTQ01000001.1"/>
</dbReference>
<evidence type="ECO:0008006" key="3">
    <source>
        <dbReference type="Google" id="ProtNLM"/>
    </source>
</evidence>
<proteinExistence type="predicted"/>
<name>A0A1I4JHY0_9RHOB</name>
<keyword evidence="2" id="KW-1185">Reference proteome</keyword>
<protein>
    <recommendedName>
        <fullName evidence="3">Nucleoside-triphosphatase THEP1</fullName>
    </recommendedName>
</protein>
<gene>
    <name evidence="1" type="ORF">SAMN04488042_1011033</name>
</gene>
<accession>A0A1I4JHY0</accession>
<sequence length="169" mass="18166">MLKIAYTMAHGRGELDLLLADLAQRLEARGLRTRGIVQINSGCETDQKCDMDVQVLPDGPMIRISQFLGKEARGCRLDPNAMAAAVAEVERSMATSYDVFLLNKFGKQEAEGRGFRDLLAEAAASGATVIAGTNPLNAPVFEEFSDGEASCVAPDIDALLAWYDKVNAA</sequence>
<dbReference type="InterPro" id="IPR018912">
    <property type="entry name" value="DUF2478"/>
</dbReference>
<organism evidence="1 2">
    <name type="scientific">Shimia aestuarii</name>
    <dbReference type="NCBI Taxonomy" id="254406"/>
    <lineage>
        <taxon>Bacteria</taxon>
        <taxon>Pseudomonadati</taxon>
        <taxon>Pseudomonadota</taxon>
        <taxon>Alphaproteobacteria</taxon>
        <taxon>Rhodobacterales</taxon>
        <taxon>Roseobacteraceae</taxon>
    </lineage>
</organism>
<dbReference type="EMBL" id="FOTQ01000001">
    <property type="protein sequence ID" value="SFL66162.1"/>
    <property type="molecule type" value="Genomic_DNA"/>
</dbReference>
<dbReference type="AlphaFoldDB" id="A0A1I4JHY0"/>
<reference evidence="1 2" key="1">
    <citation type="submission" date="2016-10" db="EMBL/GenBank/DDBJ databases">
        <authorList>
            <person name="de Groot N.N."/>
        </authorList>
    </citation>
    <scope>NUCLEOTIDE SEQUENCE [LARGE SCALE GENOMIC DNA]</scope>
    <source>
        <strain evidence="1 2">DSM 15283</strain>
    </source>
</reference>
<dbReference type="STRING" id="254406.SAMN04488042_1011033"/>
<evidence type="ECO:0000313" key="2">
    <source>
        <dbReference type="Proteomes" id="UP000199144"/>
    </source>
</evidence>
<evidence type="ECO:0000313" key="1">
    <source>
        <dbReference type="EMBL" id="SFL66162.1"/>
    </source>
</evidence>
<dbReference type="OrthoDB" id="5918880at2"/>
<dbReference type="Proteomes" id="UP000199144">
    <property type="component" value="Unassembled WGS sequence"/>
</dbReference>
<dbReference type="Pfam" id="PF10649">
    <property type="entry name" value="DUF2478"/>
    <property type="match status" value="1"/>
</dbReference>